<comment type="caution">
    <text evidence="1">The sequence shown here is derived from an EMBL/GenBank/DDBJ whole genome shotgun (WGS) entry which is preliminary data.</text>
</comment>
<name>A0A8T1UGL3_9STRA</name>
<dbReference type="AlphaFoldDB" id="A0A8T1UGL3"/>
<proteinExistence type="predicted"/>
<protein>
    <recommendedName>
        <fullName evidence="3">P-loop containing nucleoside triphosphate hydrolase</fullName>
    </recommendedName>
</protein>
<reference evidence="1" key="1">
    <citation type="submission" date="2021-01" db="EMBL/GenBank/DDBJ databases">
        <title>Phytophthora aleatoria, a newly-described species from Pinus radiata is distinct from Phytophthora cactorum isolates based on comparative genomics.</title>
        <authorList>
            <person name="Mcdougal R."/>
            <person name="Panda P."/>
            <person name="Williams N."/>
            <person name="Studholme D.J."/>
        </authorList>
    </citation>
    <scope>NUCLEOTIDE SEQUENCE</scope>
    <source>
        <strain evidence="1">NZFS 3830</strain>
    </source>
</reference>
<dbReference type="VEuPathDB" id="FungiDB:PC110_g9116"/>
<evidence type="ECO:0000313" key="2">
    <source>
        <dbReference type="Proteomes" id="UP000688947"/>
    </source>
</evidence>
<dbReference type="OrthoDB" id="116699at2759"/>
<gene>
    <name evidence="1" type="ORF">JG687_00006916</name>
</gene>
<dbReference type="Proteomes" id="UP000688947">
    <property type="component" value="Unassembled WGS sequence"/>
</dbReference>
<sequence length="397" mass="45282">MCCSKSWTRYHIFSLIERRGLNVLVVLPQTSVVAEDKEHWHHTQHYWDVAKKVKTTKEVDKLVKRVQEISRTGARDAYKTPFIILENSSGSGKTQMAFDLMTREETEVFYISCRESGGDVELAHSSRSSASLQCVTADLPSMDNAGIFIISKAHESYTLGFIETLLTSRSAFTEPRTRRKVIDVLKTRQGSGRHCVFFLDNFLDSTSEHSARDLRLMINVFRSLGLAVIVSSRSCVGSEIMRSDQHCVKQQDHGTPSCIVMPSPPSATLHRLLYSETYKRWSPMFANAVMEYATENPLKDDRGLMEYPDEMIEELANKFATSEKFGSEYFRMGQVCLSLGGSYATDRSWEMVRGDIKRHLTTDHFAHLDESEPYQLWFPWNKPPPPPPPTHTHKAKE</sequence>
<organism evidence="1 2">
    <name type="scientific">Phytophthora cactorum</name>
    <dbReference type="NCBI Taxonomy" id="29920"/>
    <lineage>
        <taxon>Eukaryota</taxon>
        <taxon>Sar</taxon>
        <taxon>Stramenopiles</taxon>
        <taxon>Oomycota</taxon>
        <taxon>Peronosporomycetes</taxon>
        <taxon>Peronosporales</taxon>
        <taxon>Peronosporaceae</taxon>
        <taxon>Phytophthora</taxon>
    </lineage>
</organism>
<dbReference type="EMBL" id="JAENGZ010000292">
    <property type="protein sequence ID" value="KAG6962838.1"/>
    <property type="molecule type" value="Genomic_DNA"/>
</dbReference>
<evidence type="ECO:0000313" key="1">
    <source>
        <dbReference type="EMBL" id="KAG6962838.1"/>
    </source>
</evidence>
<accession>A0A8T1UGL3</accession>
<evidence type="ECO:0008006" key="3">
    <source>
        <dbReference type="Google" id="ProtNLM"/>
    </source>
</evidence>